<evidence type="ECO:0000256" key="1">
    <source>
        <dbReference type="ARBA" id="ARBA00004141"/>
    </source>
</evidence>
<keyword evidence="3" id="KW-0547">Nucleotide-binding</keyword>
<keyword evidence="4" id="KW-0067">ATP-binding</keyword>
<dbReference type="HOGENOM" id="CLU_000604_84_3_2"/>
<dbReference type="PROSITE" id="PS50893">
    <property type="entry name" value="ABC_TRANSPORTER_2"/>
    <property type="match status" value="1"/>
</dbReference>
<dbReference type="SMART" id="SM00382">
    <property type="entry name" value="AAA"/>
    <property type="match status" value="1"/>
</dbReference>
<dbReference type="EMBL" id="CP002117">
    <property type="protein sequence ID" value="ADN37125.1"/>
    <property type="molecule type" value="Genomic_DNA"/>
</dbReference>
<dbReference type="GO" id="GO:0016887">
    <property type="term" value="F:ATP hydrolysis activity"/>
    <property type="evidence" value="ECO:0007669"/>
    <property type="project" value="InterPro"/>
</dbReference>
<dbReference type="GO" id="GO:0005524">
    <property type="term" value="F:ATP binding"/>
    <property type="evidence" value="ECO:0007669"/>
    <property type="project" value="UniProtKB-KW"/>
</dbReference>
<dbReference type="KEGG" id="mpi:Mpet_2378"/>
<dbReference type="InterPro" id="IPR003593">
    <property type="entry name" value="AAA+_ATPase"/>
</dbReference>
<dbReference type="eggNOG" id="arCOG02841">
    <property type="taxonomic scope" value="Archaea"/>
</dbReference>
<dbReference type="InterPro" id="IPR039421">
    <property type="entry name" value="Type_1_exporter"/>
</dbReference>
<name>E1RDT8_METP4</name>
<dbReference type="PROSITE" id="PS50929">
    <property type="entry name" value="ABC_TM1F"/>
    <property type="match status" value="1"/>
</dbReference>
<dbReference type="Pfam" id="PF00664">
    <property type="entry name" value="ABC_membrane"/>
    <property type="match status" value="1"/>
</dbReference>
<dbReference type="InterPro" id="IPR027417">
    <property type="entry name" value="P-loop_NTPase"/>
</dbReference>
<gene>
    <name evidence="10" type="ordered locus">Mpet_2378</name>
</gene>
<evidence type="ECO:0000256" key="6">
    <source>
        <dbReference type="ARBA" id="ARBA00023136"/>
    </source>
</evidence>
<accession>E1RDT8</accession>
<dbReference type="GO" id="GO:0140359">
    <property type="term" value="F:ABC-type transporter activity"/>
    <property type="evidence" value="ECO:0007669"/>
    <property type="project" value="InterPro"/>
</dbReference>
<evidence type="ECO:0000256" key="7">
    <source>
        <dbReference type="SAM" id="Phobius"/>
    </source>
</evidence>
<dbReference type="SUPFAM" id="SSF52540">
    <property type="entry name" value="P-loop containing nucleoside triphosphate hydrolases"/>
    <property type="match status" value="1"/>
</dbReference>
<keyword evidence="2 7" id="KW-0812">Transmembrane</keyword>
<evidence type="ECO:0000256" key="3">
    <source>
        <dbReference type="ARBA" id="ARBA00022741"/>
    </source>
</evidence>
<dbReference type="STRING" id="679926.Mpet_2378"/>
<dbReference type="InterPro" id="IPR003439">
    <property type="entry name" value="ABC_transporter-like_ATP-bd"/>
</dbReference>
<reference evidence="10 11" key="1">
    <citation type="journal article" date="2010" name="Stand. Genomic Sci.">
        <title>Complete genome sequence of Methanoplanus petrolearius type strain (SEBR 4847).</title>
        <authorList>
            <person name="Brambilla E."/>
            <person name="Djao O.D."/>
            <person name="Daligault H."/>
            <person name="Lapidus A."/>
            <person name="Lucas S."/>
            <person name="Hammon N."/>
            <person name="Nolan M."/>
            <person name="Tice H."/>
            <person name="Cheng J.F."/>
            <person name="Han C."/>
            <person name="Tapia R."/>
            <person name="Goodwin L."/>
            <person name="Pitluck S."/>
            <person name="Liolios K."/>
            <person name="Ivanova N."/>
            <person name="Mavromatis K."/>
            <person name="Mikhailova N."/>
            <person name="Pati A."/>
            <person name="Chen A."/>
            <person name="Palaniappan K."/>
            <person name="Land M."/>
            <person name="Hauser L."/>
            <person name="Chang Y.J."/>
            <person name="Jeffries C.D."/>
            <person name="Rohde M."/>
            <person name="Spring S."/>
            <person name="Sikorski J."/>
            <person name="Goker M."/>
            <person name="Woyke T."/>
            <person name="Bristow J."/>
            <person name="Eisen J.A."/>
            <person name="Markowitz V."/>
            <person name="Hugenholtz P."/>
            <person name="Kyrpides N.C."/>
            <person name="Klenk H.P."/>
        </authorList>
    </citation>
    <scope>NUCLEOTIDE SEQUENCE [LARGE SCALE GENOMIC DNA]</scope>
    <source>
        <strain evidence="11">DSM 11571 / OCM 486 / SEBR 4847</strain>
    </source>
</reference>
<organism evidence="10 11">
    <name type="scientific">Methanolacinia petrolearia (strain DSM 11571 / OCM 486 / SEBR 4847)</name>
    <name type="common">Methanoplanus petrolearius</name>
    <dbReference type="NCBI Taxonomy" id="679926"/>
    <lineage>
        <taxon>Archaea</taxon>
        <taxon>Methanobacteriati</taxon>
        <taxon>Methanobacteriota</taxon>
        <taxon>Stenosarchaea group</taxon>
        <taxon>Methanomicrobia</taxon>
        <taxon>Methanomicrobiales</taxon>
        <taxon>Methanomicrobiaceae</taxon>
        <taxon>Methanolacinia</taxon>
    </lineage>
</organism>
<keyword evidence="11" id="KW-1185">Reference proteome</keyword>
<feature type="transmembrane region" description="Helical" evidence="7">
    <location>
        <begin position="164"/>
        <end position="191"/>
    </location>
</feature>
<feature type="domain" description="ABC transporter" evidence="8">
    <location>
        <begin position="359"/>
        <end position="593"/>
    </location>
</feature>
<dbReference type="OrthoDB" id="121502at2157"/>
<proteinExistence type="predicted"/>
<dbReference type="RefSeq" id="WP_013330302.1">
    <property type="nucleotide sequence ID" value="NC_014507.1"/>
</dbReference>
<dbReference type="GO" id="GO:0016020">
    <property type="term" value="C:membrane"/>
    <property type="evidence" value="ECO:0007669"/>
    <property type="project" value="UniProtKB-SubCell"/>
</dbReference>
<dbReference type="SUPFAM" id="SSF90123">
    <property type="entry name" value="ABC transporter transmembrane region"/>
    <property type="match status" value="1"/>
</dbReference>
<dbReference type="PROSITE" id="PS00211">
    <property type="entry name" value="ABC_TRANSPORTER_1"/>
    <property type="match status" value="1"/>
</dbReference>
<feature type="transmembrane region" description="Helical" evidence="7">
    <location>
        <begin position="216"/>
        <end position="238"/>
    </location>
</feature>
<evidence type="ECO:0000259" key="9">
    <source>
        <dbReference type="PROSITE" id="PS50929"/>
    </source>
</evidence>
<keyword evidence="5 7" id="KW-1133">Transmembrane helix</keyword>
<evidence type="ECO:0000313" key="10">
    <source>
        <dbReference type="EMBL" id="ADN37125.1"/>
    </source>
</evidence>
<dbReference type="PANTHER" id="PTHR24221">
    <property type="entry name" value="ATP-BINDING CASSETTE SUB-FAMILY B"/>
    <property type="match status" value="1"/>
</dbReference>
<dbReference type="Gene3D" id="3.40.50.300">
    <property type="entry name" value="P-loop containing nucleotide triphosphate hydrolases"/>
    <property type="match status" value="1"/>
</dbReference>
<evidence type="ECO:0000313" key="11">
    <source>
        <dbReference type="Proteomes" id="UP000006565"/>
    </source>
</evidence>
<dbReference type="Proteomes" id="UP000006565">
    <property type="component" value="Chromosome"/>
</dbReference>
<feature type="transmembrane region" description="Helical" evidence="7">
    <location>
        <begin position="75"/>
        <end position="104"/>
    </location>
</feature>
<feature type="transmembrane region" description="Helical" evidence="7">
    <location>
        <begin position="258"/>
        <end position="283"/>
    </location>
</feature>
<protein>
    <submittedName>
        <fullName evidence="10">ABC transporter related protein</fullName>
    </submittedName>
</protein>
<dbReference type="Gene3D" id="1.20.1560.10">
    <property type="entry name" value="ABC transporter type 1, transmembrane domain"/>
    <property type="match status" value="1"/>
</dbReference>
<evidence type="ECO:0000256" key="2">
    <source>
        <dbReference type="ARBA" id="ARBA00022692"/>
    </source>
</evidence>
<feature type="domain" description="ABC transmembrane type-1" evidence="9">
    <location>
        <begin position="23"/>
        <end position="315"/>
    </location>
</feature>
<dbReference type="InterPro" id="IPR011527">
    <property type="entry name" value="ABC1_TM_dom"/>
</dbReference>
<sequence length="596" mass="67578">MSVITDSIKIMGYLFGPFKKILAIYLVGVILLSFLEVFRISLVYPIINYGLSVENQPRLLDMFYDFILPPSVNPFIASAFLLLITTVIIAGLYGIVMYSGAYVFSEVRDSLDKRVFERIRTRPYSYFAGKKQGDLLYVGQGAVTESSLAINECVELVRYSFMAFFYLLLLFYLSLWLTIGVMILGVFYAFIIKKSLFSRIYRNSNVLNVSLMEKSVVYQEFVSGIKTIFITGSMDYWVRKYESAVKKLKKTYTNVYALVNVFLITNDFIMFSIIALGGIILYTFTGGDFLPYIGLFGTFMLGLYRLVPCLSYAQKNLSFLVQYLPALELVYNTLTEDYDDVNKLRNDSEKKEFNFNNKIELKNVSFVYKDGKKETLHNISLEINKNSKIAIVGSSGSGKTTTANLLALLYKPSSGGIFIDGVNLDEINPVDYLHHLGYIGQETFVYHDTIRENIRFGLDCTDDEIIEAAKLADAHDFIMASSDGYDTIIGDQGLKLSGGQRQRIAIARIILRKPDILLLDEATSSLDNISEQKIMESVEILSQNMTVIIIAHRLSTVQNADMIYVLKKGKLVENGSYDDLMRVKGEYWDLYMGQKN</sequence>
<dbReference type="InterPro" id="IPR017871">
    <property type="entry name" value="ABC_transporter-like_CS"/>
</dbReference>
<feature type="transmembrane region" description="Helical" evidence="7">
    <location>
        <begin position="21"/>
        <end position="47"/>
    </location>
</feature>
<dbReference type="AlphaFoldDB" id="E1RDT8"/>
<evidence type="ECO:0000256" key="4">
    <source>
        <dbReference type="ARBA" id="ARBA00022840"/>
    </source>
</evidence>
<dbReference type="InterPro" id="IPR036640">
    <property type="entry name" value="ABC1_TM_sf"/>
</dbReference>
<dbReference type="FunFam" id="3.40.50.300:FF:000218">
    <property type="entry name" value="Multidrug ABC transporter ATP-binding protein"/>
    <property type="match status" value="1"/>
</dbReference>
<evidence type="ECO:0000259" key="8">
    <source>
        <dbReference type="PROSITE" id="PS50893"/>
    </source>
</evidence>
<dbReference type="GeneID" id="9744870"/>
<comment type="subcellular location">
    <subcellularLocation>
        <location evidence="1">Membrane</location>
        <topology evidence="1">Multi-pass membrane protein</topology>
    </subcellularLocation>
</comment>
<dbReference type="Pfam" id="PF00005">
    <property type="entry name" value="ABC_tran"/>
    <property type="match status" value="1"/>
</dbReference>
<dbReference type="PANTHER" id="PTHR24221:SF654">
    <property type="entry name" value="ATP-BINDING CASSETTE SUB-FAMILY B MEMBER 6"/>
    <property type="match status" value="1"/>
</dbReference>
<evidence type="ECO:0000256" key="5">
    <source>
        <dbReference type="ARBA" id="ARBA00022989"/>
    </source>
</evidence>
<keyword evidence="6 7" id="KW-0472">Membrane</keyword>
<feature type="transmembrane region" description="Helical" evidence="7">
    <location>
        <begin position="289"/>
        <end position="307"/>
    </location>
</feature>